<dbReference type="Proteomes" id="UP000295443">
    <property type="component" value="Unassembled WGS sequence"/>
</dbReference>
<organism evidence="7 8">
    <name type="scientific">Parasulfuritortus cantonensis</name>
    <dbReference type="NCBI Taxonomy" id="2528202"/>
    <lineage>
        <taxon>Bacteria</taxon>
        <taxon>Pseudomonadati</taxon>
        <taxon>Pseudomonadota</taxon>
        <taxon>Betaproteobacteria</taxon>
        <taxon>Nitrosomonadales</taxon>
        <taxon>Thiobacillaceae</taxon>
        <taxon>Parasulfuritortus</taxon>
    </lineage>
</organism>
<keyword evidence="8" id="KW-1185">Reference proteome</keyword>
<evidence type="ECO:0000259" key="6">
    <source>
        <dbReference type="Pfam" id="PF25963"/>
    </source>
</evidence>
<comment type="caution">
    <text evidence="7">The sequence shown here is derived from an EMBL/GenBank/DDBJ whole genome shotgun (WGS) entry which is preliminary data.</text>
</comment>
<accession>A0A4V6NB33</accession>
<keyword evidence="4" id="KW-0472">Membrane</keyword>
<gene>
    <name evidence="7" type="ORF">EZJ19_02470</name>
</gene>
<dbReference type="OrthoDB" id="9811754at2"/>
<dbReference type="Pfam" id="PF25963">
    <property type="entry name" value="Beta-barrel_AAEA"/>
    <property type="match status" value="1"/>
</dbReference>
<evidence type="ECO:0000313" key="7">
    <source>
        <dbReference type="EMBL" id="TCJ18392.1"/>
    </source>
</evidence>
<dbReference type="InterPro" id="IPR006143">
    <property type="entry name" value="RND_pump_MFP"/>
</dbReference>
<reference evidence="7 8" key="1">
    <citation type="submission" date="2019-03" db="EMBL/GenBank/DDBJ databases">
        <title>Genome sequence of Thiobacillaceae bacterium LSR1, a sulfur-oxidizing bacterium isolated from freshwater sediment.</title>
        <authorList>
            <person name="Li S."/>
        </authorList>
    </citation>
    <scope>NUCLEOTIDE SEQUENCE [LARGE SCALE GENOMIC DNA]</scope>
    <source>
        <strain evidence="7 8">LSR1</strain>
    </source>
</reference>
<dbReference type="InterPro" id="IPR058625">
    <property type="entry name" value="MdtA-like_BSH"/>
</dbReference>
<keyword evidence="3" id="KW-1133">Transmembrane helix</keyword>
<proteinExistence type="inferred from homology"/>
<evidence type="ECO:0000256" key="4">
    <source>
        <dbReference type="ARBA" id="ARBA00023136"/>
    </source>
</evidence>
<evidence type="ECO:0000259" key="5">
    <source>
        <dbReference type="Pfam" id="PF25917"/>
    </source>
</evidence>
<evidence type="ECO:0000256" key="3">
    <source>
        <dbReference type="ARBA" id="ARBA00022989"/>
    </source>
</evidence>
<dbReference type="Gene3D" id="2.40.30.170">
    <property type="match status" value="1"/>
</dbReference>
<protein>
    <submittedName>
        <fullName evidence="7">Efflux RND transporter periplasmic adaptor subunit</fullName>
    </submittedName>
</protein>
<name>A0A4V6NB33_9PROT</name>
<dbReference type="AlphaFoldDB" id="A0A4V6NB33"/>
<evidence type="ECO:0000313" key="8">
    <source>
        <dbReference type="Proteomes" id="UP000295443"/>
    </source>
</evidence>
<dbReference type="RefSeq" id="WP_131444722.1">
    <property type="nucleotide sequence ID" value="NZ_SJZB01000011.1"/>
</dbReference>
<dbReference type="Gene3D" id="2.40.50.100">
    <property type="match status" value="1"/>
</dbReference>
<dbReference type="GO" id="GO:0016020">
    <property type="term" value="C:membrane"/>
    <property type="evidence" value="ECO:0007669"/>
    <property type="project" value="InterPro"/>
</dbReference>
<dbReference type="SUPFAM" id="SSF111369">
    <property type="entry name" value="HlyD-like secretion proteins"/>
    <property type="match status" value="1"/>
</dbReference>
<feature type="domain" description="Multidrug resistance protein MdtA-like barrel-sandwich hybrid" evidence="5">
    <location>
        <begin position="50"/>
        <end position="190"/>
    </location>
</feature>
<evidence type="ECO:0000256" key="1">
    <source>
        <dbReference type="ARBA" id="ARBA00009477"/>
    </source>
</evidence>
<dbReference type="InterPro" id="IPR050393">
    <property type="entry name" value="MFP_Efflux_Pump"/>
</dbReference>
<dbReference type="Pfam" id="PF25917">
    <property type="entry name" value="BSH_RND"/>
    <property type="match status" value="1"/>
</dbReference>
<sequence length="295" mass="32476">MELKRLLRTPALRVLSTLALLALALFAGRALWHRYMDGPWTRDGRIRADVVAVAPDVAGLVTRVAVADNQFVQRGELLFRIDDTRFKEALAQAEALVAQRRADLDMRHRQASRRAQLDDQVVSREDREDAALSETAAQARLAEAVALRDTARTNLARTEVRAPVDGWVANLAVYAGEYAQAGQARLAVVDRNSFWVYGYFEENRLPGIHVGDPARMTLLGTDIVLQGHVASLARGITDRDNTTAGNLLANVNPNFTWVRLAQRIPVRIQIDRVPAGVQLASGMSCSIAVRPKPAS</sequence>
<dbReference type="GO" id="GO:0022857">
    <property type="term" value="F:transmembrane transporter activity"/>
    <property type="evidence" value="ECO:0007669"/>
    <property type="project" value="InterPro"/>
</dbReference>
<dbReference type="InterPro" id="IPR058634">
    <property type="entry name" value="AaeA-lik-b-barrel"/>
</dbReference>
<dbReference type="NCBIfam" id="TIGR01730">
    <property type="entry name" value="RND_mfp"/>
    <property type="match status" value="1"/>
</dbReference>
<comment type="similarity">
    <text evidence="1">Belongs to the membrane fusion protein (MFP) (TC 8.A.1) family.</text>
</comment>
<feature type="domain" description="p-hydroxybenzoic acid efflux pump subunit AaeA-like beta-barrel" evidence="6">
    <location>
        <begin position="193"/>
        <end position="289"/>
    </location>
</feature>
<keyword evidence="2" id="KW-0812">Transmembrane</keyword>
<evidence type="ECO:0000256" key="2">
    <source>
        <dbReference type="ARBA" id="ARBA00022692"/>
    </source>
</evidence>
<dbReference type="EMBL" id="SJZB01000011">
    <property type="protein sequence ID" value="TCJ18392.1"/>
    <property type="molecule type" value="Genomic_DNA"/>
</dbReference>
<dbReference type="PANTHER" id="PTHR30367:SF12">
    <property type="entry name" value="P-HYDROXYBENZOIC ACID EFFLUX PUMP SUBUNIT AAEA"/>
    <property type="match status" value="1"/>
</dbReference>
<dbReference type="PANTHER" id="PTHR30367">
    <property type="entry name" value="P-HYDROXYBENZOIC ACID EFFLUX PUMP SUBUNIT AAEA-RELATED"/>
    <property type="match status" value="1"/>
</dbReference>